<dbReference type="PROSITE" id="PS50994">
    <property type="entry name" value="INTEGRASE"/>
    <property type="match status" value="1"/>
</dbReference>
<gene>
    <name evidence="2" type="primary">Z178A11.13</name>
</gene>
<dbReference type="GO" id="GO:0015074">
    <property type="term" value="P:DNA integration"/>
    <property type="evidence" value="ECO:0007669"/>
    <property type="project" value="InterPro"/>
</dbReference>
<dbReference type="Gene3D" id="3.30.420.10">
    <property type="entry name" value="Ribonuclease H-like superfamily/Ribonuclease H"/>
    <property type="match status" value="1"/>
</dbReference>
<dbReference type="SUPFAM" id="SSF53098">
    <property type="entry name" value="Ribonuclease H-like"/>
    <property type="match status" value="1"/>
</dbReference>
<name>Q8W0X6_MAIZE</name>
<feature type="domain" description="Integrase catalytic" evidence="1">
    <location>
        <begin position="3"/>
        <end position="175"/>
    </location>
</feature>
<dbReference type="InterPro" id="IPR001584">
    <property type="entry name" value="Integrase_cat-core"/>
</dbReference>
<dbReference type="InterPro" id="IPR036397">
    <property type="entry name" value="RNaseH_sf"/>
</dbReference>
<proteinExistence type="predicted"/>
<reference evidence="2" key="3">
    <citation type="journal article" date="2004" name="Proc. Natl. Acad. Sci. U.S.A.">
        <title>Pattern of diversity in the genomic region near the maize domestication gene tb1.</title>
        <authorList>
            <person name="Clark R.M."/>
            <person name="Linton E."/>
            <person name="Messing J."/>
            <person name="Doebley J.F."/>
        </authorList>
    </citation>
    <scope>NUCLEOTIDE SEQUENCE</scope>
</reference>
<accession>Q8W0X6</accession>
<sequence>MEARTRPYVMIEGELYKHGVCSPLLKCLSRTEGIELMKEIHAVAVEYFSKWIEAKPLATITSVTVQKFFWQNIVCRFGVPKAITVDNGTQFNAETFKEFCEQIGTKIHFASIRHPESNGLVERANGIIMTGIMKLIFNQPRGKWPDELIKVVWSHNTTISRSTGFTPFKLLFGDEAITPEEAKAGSIRTVASAEDEADYSVAKDAIEGIRLQAVENINKYQAETIKWRNKKVRLKNIKLGHLELRRVANPDTVGKLQLKWEGPFLVVSSSRPGSYRLKYMDGNDIPRSWNADELRRYYVYLM</sequence>
<dbReference type="InterPro" id="IPR012337">
    <property type="entry name" value="RNaseH-like_sf"/>
</dbReference>
<dbReference type="PANTHER" id="PTHR37984:SF5">
    <property type="entry name" value="PROTEIN NYNRIN-LIKE"/>
    <property type="match status" value="1"/>
</dbReference>
<dbReference type="GO" id="GO:0003676">
    <property type="term" value="F:nucleic acid binding"/>
    <property type="evidence" value="ECO:0007669"/>
    <property type="project" value="InterPro"/>
</dbReference>
<organism evidence="2">
    <name type="scientific">Zea mays</name>
    <name type="common">Maize</name>
    <dbReference type="NCBI Taxonomy" id="4577"/>
    <lineage>
        <taxon>Eukaryota</taxon>
        <taxon>Viridiplantae</taxon>
        <taxon>Streptophyta</taxon>
        <taxon>Embryophyta</taxon>
        <taxon>Tracheophyta</taxon>
        <taxon>Spermatophyta</taxon>
        <taxon>Magnoliopsida</taxon>
        <taxon>Liliopsida</taxon>
        <taxon>Poales</taxon>
        <taxon>Poaceae</taxon>
        <taxon>PACMAD clade</taxon>
        <taxon>Panicoideae</taxon>
        <taxon>Andropogonodae</taxon>
        <taxon>Andropogoneae</taxon>
        <taxon>Tripsacinae</taxon>
        <taxon>Zea</taxon>
    </lineage>
</organism>
<dbReference type="EMBL" id="AF464738">
    <property type="protein sequence ID" value="AAL66757.1"/>
    <property type="molecule type" value="Genomic_DNA"/>
</dbReference>
<dbReference type="PANTHER" id="PTHR37984">
    <property type="entry name" value="PROTEIN CBG26694"/>
    <property type="match status" value="1"/>
</dbReference>
<evidence type="ECO:0000259" key="1">
    <source>
        <dbReference type="PROSITE" id="PS50994"/>
    </source>
</evidence>
<reference evidence="2" key="2">
    <citation type="journal article" date="2004" name="Genome Res.">
        <title>Gene loss and movement in the maize genome.</title>
        <authorList>
            <person name="Lai J."/>
            <person name="Ma J."/>
            <person name="Swigonova Z."/>
            <person name="Ramakrishna W."/>
            <person name="Linton E."/>
            <person name="Llaca V."/>
            <person name="Tanyolac B."/>
            <person name="Park Y.J."/>
            <person name="Jeong O.Y."/>
            <person name="Bennetzen J.L."/>
            <person name="Messing J."/>
        </authorList>
    </citation>
    <scope>NUCLEOTIDE SEQUENCE</scope>
</reference>
<evidence type="ECO:0000313" key="2">
    <source>
        <dbReference type="EMBL" id="AAL66757.1"/>
    </source>
</evidence>
<dbReference type="AlphaFoldDB" id="Q8W0X6"/>
<protein>
    <submittedName>
        <fullName evidence="2">Putative prpol</fullName>
    </submittedName>
</protein>
<reference evidence="2" key="1">
    <citation type="submission" date="2001-12" db="EMBL/GenBank/DDBJ databases">
        <authorList>
            <person name="Linton E."/>
            <person name="Young S."/>
            <person name="Kovchok S."/>
            <person name="Keizer G."/>
            <person name="Bronzino A."/>
            <person name="Doebley J."/>
            <person name="Messing J."/>
        </authorList>
    </citation>
    <scope>NUCLEOTIDE SEQUENCE</scope>
</reference>
<dbReference type="InterPro" id="IPR050951">
    <property type="entry name" value="Retrovirus_Pol_polyprotein"/>
</dbReference>
<dbReference type="Pfam" id="PF00665">
    <property type="entry name" value="rve"/>
    <property type="match status" value="1"/>
</dbReference>